<comment type="caution">
    <text evidence="3">The sequence shown here is derived from an EMBL/GenBank/DDBJ whole genome shotgun (WGS) entry which is preliminary data.</text>
</comment>
<feature type="region of interest" description="Disordered" evidence="1">
    <location>
        <begin position="166"/>
        <end position="185"/>
    </location>
</feature>
<feature type="region of interest" description="Disordered" evidence="1">
    <location>
        <begin position="493"/>
        <end position="538"/>
    </location>
</feature>
<feature type="region of interest" description="Disordered" evidence="1">
    <location>
        <begin position="596"/>
        <end position="618"/>
    </location>
</feature>
<feature type="region of interest" description="Disordered" evidence="1">
    <location>
        <begin position="873"/>
        <end position="895"/>
    </location>
</feature>
<sequence length="1121" mass="124368">MPSHGGGVDRTLDTHKTLRKWHTDGSNSNNVFDIGEHDNGRGGFKRRDFDPKQGDVGFPGPMMEQSNSLQSLVESIKDDDVLKLTEMTKKRVEHNNPTQKRQRVVSLPTSEASQANFQPSENTLQFSSSCKAYLESKYTQLYQSINAGHPINRLRRLHEIHPQIQQLSIPKPAHDNKNSVESALPRPRWRKNDKYRFVDKVEESSCIWDVDHMEKVTAQAAAAEAAALAKQVATPNSRQGSQHNLVQAGSTSKDSSLHQLPSSSTENLGAEGSVQYNSSPLAAVDAQNTPVGMSPSSTLSSIISPANSTTTLDQSIQKRTQNENSGESKLRFADPYPPASKSTSAPTIKLRDGGGKNAINSLDSPNAEGLHSKRNSFLGIFGVRGKKVGQDSDQLDHYESLQSSSYSGHRPTATGPIQERRSFDSQLNSYFPTPITPVQTHQSQLSLEVAHPLLTGSPSTYTTSINSSGSQSKRNASYDEAVRTAKCNEINGVASIDDDNGGHFGPASQWPQGERIEESQDESDNPAADKRSSLRRLKDRMTWKRGHKALSTIQQNETYQGAFVNSAQGKTTLQDGTKSLGKKADPSLAHLHDQYTVRASMSEPSSGRNSIEISSRPKASFSRALSGASSPILEAVRNPDGVIGLGSPRFGPSAGVSDATTRLEKSPIVHPTKGDRSPMANPVPWMDKSPALNPSRMDKQATTGAGEDQNICTTSELLVDVDRIPKRLLERLKLRPELASVNWSEDTVDLSPMWTAAEPVPTYYEYLGISNDMKLSKDYPSHLDDIDVMEIHLTIGVDELNDINAKSRVRKWDELEQRLDIEISNGEKWFEDLAEWSEVKMISIEKHKRQETSHSDGVGYRVLDGNMPLVEEPEAEDDMEEGEESSVDNSNSDTATSMATLERGNGMGRTLKPFIPPPRVNNIRKKQRDLSLLSVRDLNAGGSISLPHHNSTSVSYTFRASLDSTREAIKEMRVHLMECRERLKQLDGATRLLKKESDFKEIVDTFAREWNDSYFVKLKEVEDQIQVMNLKRIENPWVDMLLIMLSWFIRGLFYIVEGVTIMIIIVRHAWGKAKRGYEVIRNARREQERVSHGSGGARTIEETAGIQNTKSNTTEKTLTHV</sequence>
<feature type="region of interest" description="Disordered" evidence="1">
    <location>
        <begin position="901"/>
        <end position="920"/>
    </location>
</feature>
<protein>
    <submittedName>
        <fullName evidence="3">Uncharacterized protein</fullName>
    </submittedName>
</protein>
<dbReference type="AlphaFoldDB" id="A0A9P6MTI4"/>
<feature type="transmembrane region" description="Helical" evidence="2">
    <location>
        <begin position="1040"/>
        <end position="1066"/>
    </location>
</feature>
<dbReference type="Proteomes" id="UP000703661">
    <property type="component" value="Unassembled WGS sequence"/>
</dbReference>
<keyword evidence="2" id="KW-0812">Transmembrane</keyword>
<feature type="compositionally biased region" description="Polar residues" evidence="1">
    <location>
        <begin position="235"/>
        <end position="267"/>
    </location>
</feature>
<dbReference type="EMBL" id="JAAAID010000932">
    <property type="protein sequence ID" value="KAG0012804.1"/>
    <property type="molecule type" value="Genomic_DNA"/>
</dbReference>
<feature type="region of interest" description="Disordered" evidence="1">
    <location>
        <begin position="93"/>
        <end position="120"/>
    </location>
</feature>
<feature type="compositionally biased region" description="Low complexity" evidence="1">
    <location>
        <begin position="294"/>
        <end position="308"/>
    </location>
</feature>
<evidence type="ECO:0000256" key="2">
    <source>
        <dbReference type="SAM" id="Phobius"/>
    </source>
</evidence>
<feature type="region of interest" description="Disordered" evidence="1">
    <location>
        <begin position="286"/>
        <end position="371"/>
    </location>
</feature>
<evidence type="ECO:0000256" key="1">
    <source>
        <dbReference type="SAM" id="MobiDB-lite"/>
    </source>
</evidence>
<feature type="region of interest" description="Disordered" evidence="1">
    <location>
        <begin position="232"/>
        <end position="273"/>
    </location>
</feature>
<keyword evidence="4" id="KW-1185">Reference proteome</keyword>
<feature type="compositionally biased region" description="Polar residues" evidence="1">
    <location>
        <begin position="107"/>
        <end position="120"/>
    </location>
</feature>
<organism evidence="3 4">
    <name type="scientific">Entomortierella chlamydospora</name>
    <dbReference type="NCBI Taxonomy" id="101097"/>
    <lineage>
        <taxon>Eukaryota</taxon>
        <taxon>Fungi</taxon>
        <taxon>Fungi incertae sedis</taxon>
        <taxon>Mucoromycota</taxon>
        <taxon>Mortierellomycotina</taxon>
        <taxon>Mortierellomycetes</taxon>
        <taxon>Mortierellales</taxon>
        <taxon>Mortierellaceae</taxon>
        <taxon>Entomortierella</taxon>
    </lineage>
</organism>
<feature type="compositionally biased region" description="Acidic residues" evidence="1">
    <location>
        <begin position="873"/>
        <end position="886"/>
    </location>
</feature>
<proteinExistence type="predicted"/>
<feature type="compositionally biased region" description="Polar residues" evidence="1">
    <location>
        <begin position="597"/>
        <end position="613"/>
    </location>
</feature>
<keyword evidence="2" id="KW-1133">Transmembrane helix</keyword>
<evidence type="ECO:0000313" key="4">
    <source>
        <dbReference type="Proteomes" id="UP000703661"/>
    </source>
</evidence>
<evidence type="ECO:0000313" key="3">
    <source>
        <dbReference type="EMBL" id="KAG0012804.1"/>
    </source>
</evidence>
<reference evidence="3" key="1">
    <citation type="journal article" date="2020" name="Fungal Divers.">
        <title>Resolving the Mortierellaceae phylogeny through synthesis of multi-gene phylogenetics and phylogenomics.</title>
        <authorList>
            <person name="Vandepol N."/>
            <person name="Liber J."/>
            <person name="Desiro A."/>
            <person name="Na H."/>
            <person name="Kennedy M."/>
            <person name="Barry K."/>
            <person name="Grigoriev I.V."/>
            <person name="Miller A.N."/>
            <person name="O'Donnell K."/>
            <person name="Stajich J.E."/>
            <person name="Bonito G."/>
        </authorList>
    </citation>
    <scope>NUCLEOTIDE SEQUENCE</scope>
    <source>
        <strain evidence="3">NRRL 2769</strain>
    </source>
</reference>
<gene>
    <name evidence="3" type="ORF">BGZ80_011505</name>
</gene>
<keyword evidence="2" id="KW-0472">Membrane</keyword>
<name>A0A9P6MTI4_9FUNG</name>
<feature type="compositionally biased region" description="Polar residues" evidence="1">
    <location>
        <begin position="309"/>
        <end position="325"/>
    </location>
</feature>
<accession>A0A9P6MTI4</accession>